<name>A0A328YZQ6_9BURK</name>
<dbReference type="SMART" id="SM00862">
    <property type="entry name" value="Trans_reg_C"/>
    <property type="match status" value="1"/>
</dbReference>
<dbReference type="InterPro" id="IPR011006">
    <property type="entry name" value="CheY-like_superfamily"/>
</dbReference>
<dbReference type="GO" id="GO:0032993">
    <property type="term" value="C:protein-DNA complex"/>
    <property type="evidence" value="ECO:0007669"/>
    <property type="project" value="TreeGrafter"/>
</dbReference>
<dbReference type="InterPro" id="IPR001789">
    <property type="entry name" value="Sig_transdc_resp-reg_receiver"/>
</dbReference>
<keyword evidence="2 5" id="KW-0238">DNA-binding</keyword>
<evidence type="ECO:0000256" key="3">
    <source>
        <dbReference type="ARBA" id="ARBA00023163"/>
    </source>
</evidence>
<dbReference type="SUPFAM" id="SSF46894">
    <property type="entry name" value="C-terminal effector domain of the bipartite response regulators"/>
    <property type="match status" value="1"/>
</dbReference>
<feature type="DNA-binding region" description="OmpR/PhoB-type" evidence="5">
    <location>
        <begin position="145"/>
        <end position="239"/>
    </location>
</feature>
<dbReference type="PANTHER" id="PTHR48111:SF67">
    <property type="entry name" value="TRANSCRIPTIONAL REGULATORY PROTEIN TCTD"/>
    <property type="match status" value="1"/>
</dbReference>
<dbReference type="GO" id="GO:0000156">
    <property type="term" value="F:phosphorelay response regulator activity"/>
    <property type="evidence" value="ECO:0007669"/>
    <property type="project" value="TreeGrafter"/>
</dbReference>
<reference evidence="8 9" key="1">
    <citation type="submission" date="2018-06" db="EMBL/GenBank/DDBJ databases">
        <title>Genomic Encyclopedia of Archaeal and Bacterial Type Strains, Phase II (KMG-II): from individual species to whole genera.</title>
        <authorList>
            <person name="Goeker M."/>
        </authorList>
    </citation>
    <scope>NUCLEOTIDE SEQUENCE [LARGE SCALE GENOMIC DNA]</scope>
    <source>
        <strain evidence="8 9">CFPB 3232</strain>
    </source>
</reference>
<feature type="modified residue" description="4-aspartylphosphate" evidence="4">
    <location>
        <position position="72"/>
    </location>
</feature>
<feature type="domain" description="OmpR/PhoB-type" evidence="7">
    <location>
        <begin position="145"/>
        <end position="239"/>
    </location>
</feature>
<dbReference type="InterPro" id="IPR039420">
    <property type="entry name" value="WalR-like"/>
</dbReference>
<accession>A0A328YZQ6</accession>
<dbReference type="Pfam" id="PF00486">
    <property type="entry name" value="Trans_reg_C"/>
    <property type="match status" value="1"/>
</dbReference>
<dbReference type="PANTHER" id="PTHR48111">
    <property type="entry name" value="REGULATOR OF RPOS"/>
    <property type="match status" value="1"/>
</dbReference>
<keyword evidence="3" id="KW-0804">Transcription</keyword>
<dbReference type="InterPro" id="IPR016032">
    <property type="entry name" value="Sig_transdc_resp-reg_C-effctor"/>
</dbReference>
<dbReference type="Proteomes" id="UP000248856">
    <property type="component" value="Unassembled WGS sequence"/>
</dbReference>
<dbReference type="InterPro" id="IPR036388">
    <property type="entry name" value="WH-like_DNA-bd_sf"/>
</dbReference>
<dbReference type="AlphaFoldDB" id="A0A328YZQ6"/>
<dbReference type="Gene3D" id="6.10.250.690">
    <property type="match status" value="1"/>
</dbReference>
<dbReference type="PROSITE" id="PS51755">
    <property type="entry name" value="OMPR_PHOB"/>
    <property type="match status" value="1"/>
</dbReference>
<evidence type="ECO:0000256" key="4">
    <source>
        <dbReference type="PROSITE-ProRule" id="PRU00169"/>
    </source>
</evidence>
<dbReference type="SUPFAM" id="SSF52172">
    <property type="entry name" value="CheY-like"/>
    <property type="match status" value="1"/>
</dbReference>
<organism evidence="8 9">
    <name type="scientific">Paracidovorax anthurii</name>
    <dbReference type="NCBI Taxonomy" id="78229"/>
    <lineage>
        <taxon>Bacteria</taxon>
        <taxon>Pseudomonadati</taxon>
        <taxon>Pseudomonadota</taxon>
        <taxon>Betaproteobacteria</taxon>
        <taxon>Burkholderiales</taxon>
        <taxon>Comamonadaceae</taxon>
        <taxon>Paracidovorax</taxon>
    </lineage>
</organism>
<feature type="domain" description="Response regulatory" evidence="6">
    <location>
        <begin position="24"/>
        <end position="137"/>
    </location>
</feature>
<dbReference type="InterPro" id="IPR001867">
    <property type="entry name" value="OmpR/PhoB-type_DNA-bd"/>
</dbReference>
<evidence type="ECO:0000259" key="7">
    <source>
        <dbReference type="PROSITE" id="PS51755"/>
    </source>
</evidence>
<dbReference type="Pfam" id="PF00072">
    <property type="entry name" value="Response_reg"/>
    <property type="match status" value="1"/>
</dbReference>
<evidence type="ECO:0000259" key="6">
    <source>
        <dbReference type="PROSITE" id="PS50110"/>
    </source>
</evidence>
<sequence length="239" mass="26123">MARSVASDSFGFPKGRGATVGAMHILLVEDDLDLGPALLAALKAEGISAQWVRRATDARAALGPEVDLVLLDRALAGQEGLDLLRHWRAKRITTPVIVITARSALTDRLEGLDEGADDYLVKPFEIPELLSRVRAVHRRHRQQASELWELGDLAVSPRSHQAWLKGELLALSAREFQLLVALAKDTGTVVPKQVLGQLLEPLGDPVDAATIEVHLSNLRRKIGAERVRTVRGVGYQLRP</sequence>
<dbReference type="GO" id="GO:0005829">
    <property type="term" value="C:cytosol"/>
    <property type="evidence" value="ECO:0007669"/>
    <property type="project" value="TreeGrafter"/>
</dbReference>
<dbReference type="Gene3D" id="1.10.10.10">
    <property type="entry name" value="Winged helix-like DNA-binding domain superfamily/Winged helix DNA-binding domain"/>
    <property type="match status" value="1"/>
</dbReference>
<proteinExistence type="predicted"/>
<keyword evidence="4" id="KW-0597">Phosphoprotein</keyword>
<gene>
    <name evidence="8" type="ORF">AX018_102918</name>
</gene>
<comment type="caution">
    <text evidence="8">The sequence shown here is derived from an EMBL/GenBank/DDBJ whole genome shotgun (WGS) entry which is preliminary data.</text>
</comment>
<dbReference type="GO" id="GO:0006355">
    <property type="term" value="P:regulation of DNA-templated transcription"/>
    <property type="evidence" value="ECO:0007669"/>
    <property type="project" value="InterPro"/>
</dbReference>
<dbReference type="Gene3D" id="3.40.50.2300">
    <property type="match status" value="1"/>
</dbReference>
<evidence type="ECO:0000256" key="2">
    <source>
        <dbReference type="ARBA" id="ARBA00023125"/>
    </source>
</evidence>
<keyword evidence="9" id="KW-1185">Reference proteome</keyword>
<protein>
    <submittedName>
        <fullName evidence="8">Two-component system response regulator QseB/two-component system response regulator BasR</fullName>
    </submittedName>
</protein>
<evidence type="ECO:0000313" key="8">
    <source>
        <dbReference type="EMBL" id="RAR78643.1"/>
    </source>
</evidence>
<keyword evidence="1" id="KW-0805">Transcription regulation</keyword>
<evidence type="ECO:0000256" key="1">
    <source>
        <dbReference type="ARBA" id="ARBA00023015"/>
    </source>
</evidence>
<evidence type="ECO:0000313" key="9">
    <source>
        <dbReference type="Proteomes" id="UP000248856"/>
    </source>
</evidence>
<dbReference type="SMART" id="SM00448">
    <property type="entry name" value="REC"/>
    <property type="match status" value="1"/>
</dbReference>
<dbReference type="CDD" id="cd00383">
    <property type="entry name" value="trans_reg_C"/>
    <property type="match status" value="1"/>
</dbReference>
<dbReference type="EMBL" id="QLTA01000029">
    <property type="protein sequence ID" value="RAR78643.1"/>
    <property type="molecule type" value="Genomic_DNA"/>
</dbReference>
<evidence type="ECO:0000256" key="5">
    <source>
        <dbReference type="PROSITE-ProRule" id="PRU01091"/>
    </source>
</evidence>
<dbReference type="GO" id="GO:0000976">
    <property type="term" value="F:transcription cis-regulatory region binding"/>
    <property type="evidence" value="ECO:0007669"/>
    <property type="project" value="TreeGrafter"/>
</dbReference>
<dbReference type="PROSITE" id="PS50110">
    <property type="entry name" value="RESPONSE_REGULATORY"/>
    <property type="match status" value="1"/>
</dbReference>